<dbReference type="EnsemblPlants" id="ORGLA01G0254100.1">
    <property type="protein sequence ID" value="ORGLA01G0254100.1"/>
    <property type="gene ID" value="ORGLA01G0254100"/>
</dbReference>
<reference evidence="1 2" key="2">
    <citation type="submission" date="2018-04" db="EMBL/GenBank/DDBJ databases">
        <title>OglaRS2 (Oryza glaberrima Reference Sequence Version 2).</title>
        <authorList>
            <person name="Zhang J."/>
            <person name="Kudrna D."/>
            <person name="Lee S."/>
            <person name="Talag J."/>
            <person name="Rajasekar S."/>
            <person name="Wing R.A."/>
        </authorList>
    </citation>
    <scope>NUCLEOTIDE SEQUENCE [LARGE SCALE GENOMIC DNA]</scope>
    <source>
        <strain evidence="1 2">cv. IRGC 96717</strain>
    </source>
</reference>
<accession>I1NRQ1</accession>
<sequence>MKIKSASYVKILNLSLIATTDELPSRKNMSRHVVSESCRLIAGHTCPVMNGDTSIEATAQKKTEVSLILCIKLSTYIIGSQVLCRYLTRSTWLMLHLHKKKIHD</sequence>
<name>I1NRQ1_ORYGL</name>
<dbReference type="AlphaFoldDB" id="I1NRQ1"/>
<evidence type="ECO:0000313" key="2">
    <source>
        <dbReference type="Proteomes" id="UP000007306"/>
    </source>
</evidence>
<dbReference type="HOGENOM" id="CLU_2254356_0_0_1"/>
<proteinExistence type="predicted"/>
<protein>
    <submittedName>
        <fullName evidence="1">Uncharacterized protein</fullName>
    </submittedName>
</protein>
<dbReference type="Proteomes" id="UP000007306">
    <property type="component" value="Chromosome 1"/>
</dbReference>
<evidence type="ECO:0000313" key="1">
    <source>
        <dbReference type="EnsemblPlants" id="ORGLA01G0254100.1"/>
    </source>
</evidence>
<organism evidence="1 2">
    <name type="scientific">Oryza glaberrima</name>
    <name type="common">African rice</name>
    <dbReference type="NCBI Taxonomy" id="4538"/>
    <lineage>
        <taxon>Eukaryota</taxon>
        <taxon>Viridiplantae</taxon>
        <taxon>Streptophyta</taxon>
        <taxon>Embryophyta</taxon>
        <taxon>Tracheophyta</taxon>
        <taxon>Spermatophyta</taxon>
        <taxon>Magnoliopsida</taxon>
        <taxon>Liliopsida</taxon>
        <taxon>Poales</taxon>
        <taxon>Poaceae</taxon>
        <taxon>BOP clade</taxon>
        <taxon>Oryzoideae</taxon>
        <taxon>Oryzeae</taxon>
        <taxon>Oryzinae</taxon>
        <taxon>Oryza</taxon>
    </lineage>
</organism>
<reference evidence="1" key="1">
    <citation type="submission" date="2015-06" db="UniProtKB">
        <authorList>
            <consortium name="EnsemblPlants"/>
        </authorList>
    </citation>
    <scope>IDENTIFICATION</scope>
</reference>
<keyword evidence="2" id="KW-1185">Reference proteome</keyword>
<dbReference type="STRING" id="4538.I1NRQ1"/>
<dbReference type="Gramene" id="ORGLA01G0254100.1">
    <property type="protein sequence ID" value="ORGLA01G0254100.1"/>
    <property type="gene ID" value="ORGLA01G0254100"/>
</dbReference>